<sequence length="344" mass="36011">MGGTVANAAPADVSPQDIFEEAAPGTVHVVGKTRAGSGFIYDADKGLIVTNAHVVAGENALKVVVQDKGEMPVRILGTDPCEDVAVLQFSTPQEDLKGLEFADSRDVKAADAVTAIGYPTSFEKNVEAQKPVYTAGSVQSPNVPADPSPSLPHYAETIQHSATINPGNSGGPLLDADGKVIGVNTLGNPEAQGQYYSISSDHVRPLLDGLAAGDRHNDPGWLVGSLDDPELSSTYRDDPKAERLVADTQERLLKDGTSGLFVEDVATDSEAAKANLEIGDVITAVKDTPVATVGDLCDVLQSATPGEKLPLEGKYSLNAGATTDEGHVTRFGEDWSTDLLLPKK</sequence>
<dbReference type="Pfam" id="PF13180">
    <property type="entry name" value="PDZ_2"/>
    <property type="match status" value="1"/>
</dbReference>
<evidence type="ECO:0000256" key="1">
    <source>
        <dbReference type="ARBA" id="ARBA00022670"/>
    </source>
</evidence>
<gene>
    <name evidence="4" type="ORF">AB0H04_29440</name>
</gene>
<evidence type="ECO:0000259" key="3">
    <source>
        <dbReference type="SMART" id="SM00228"/>
    </source>
</evidence>
<keyword evidence="5" id="KW-1185">Reference proteome</keyword>
<protein>
    <submittedName>
        <fullName evidence="4">S1C family serine protease</fullName>
        <ecNumber evidence="4">3.4.21.-</ecNumber>
    </submittedName>
</protein>
<dbReference type="Proteomes" id="UP001551011">
    <property type="component" value="Unassembled WGS sequence"/>
</dbReference>
<dbReference type="SUPFAM" id="SSF50494">
    <property type="entry name" value="Trypsin-like serine proteases"/>
    <property type="match status" value="1"/>
</dbReference>
<dbReference type="PRINTS" id="PR00834">
    <property type="entry name" value="PROTEASES2C"/>
</dbReference>
<accession>A0ABV3AHA3</accession>
<name>A0ABV3AHA3_9ACTN</name>
<comment type="caution">
    <text evidence="4">The sequence shown here is derived from an EMBL/GenBank/DDBJ whole genome shotgun (WGS) entry which is preliminary data.</text>
</comment>
<dbReference type="Gene3D" id="2.40.10.120">
    <property type="match status" value="1"/>
</dbReference>
<keyword evidence="1 4" id="KW-0645">Protease</keyword>
<dbReference type="PANTHER" id="PTHR43343">
    <property type="entry name" value="PEPTIDASE S12"/>
    <property type="match status" value="1"/>
</dbReference>
<dbReference type="Gene3D" id="2.30.42.10">
    <property type="match status" value="1"/>
</dbReference>
<proteinExistence type="predicted"/>
<dbReference type="Pfam" id="PF13365">
    <property type="entry name" value="Trypsin_2"/>
    <property type="match status" value="1"/>
</dbReference>
<dbReference type="InterPro" id="IPR001478">
    <property type="entry name" value="PDZ"/>
</dbReference>
<dbReference type="SUPFAM" id="SSF50156">
    <property type="entry name" value="PDZ domain-like"/>
    <property type="match status" value="1"/>
</dbReference>
<dbReference type="PANTHER" id="PTHR43343:SF3">
    <property type="entry name" value="PROTEASE DO-LIKE 8, CHLOROPLASTIC"/>
    <property type="match status" value="1"/>
</dbReference>
<feature type="domain" description="PDZ" evidence="3">
    <location>
        <begin position="220"/>
        <end position="317"/>
    </location>
</feature>
<reference evidence="4 5" key="1">
    <citation type="submission" date="2024-06" db="EMBL/GenBank/DDBJ databases">
        <title>The Natural Products Discovery Center: Release of the First 8490 Sequenced Strains for Exploring Actinobacteria Biosynthetic Diversity.</title>
        <authorList>
            <person name="Kalkreuter E."/>
            <person name="Kautsar S.A."/>
            <person name="Yang D."/>
            <person name="Bader C.D."/>
            <person name="Teijaro C.N."/>
            <person name="Fluegel L."/>
            <person name="Davis C.M."/>
            <person name="Simpson J.R."/>
            <person name="Lauterbach L."/>
            <person name="Steele A.D."/>
            <person name="Gui C."/>
            <person name="Meng S."/>
            <person name="Li G."/>
            <person name="Viehrig K."/>
            <person name="Ye F."/>
            <person name="Su P."/>
            <person name="Kiefer A.F."/>
            <person name="Nichols A."/>
            <person name="Cepeda A.J."/>
            <person name="Yan W."/>
            <person name="Fan B."/>
            <person name="Jiang Y."/>
            <person name="Adhikari A."/>
            <person name="Zheng C.-J."/>
            <person name="Schuster L."/>
            <person name="Cowan T.M."/>
            <person name="Smanski M.J."/>
            <person name="Chevrette M.G."/>
            <person name="De Carvalho L.P.S."/>
            <person name="Shen B."/>
        </authorList>
    </citation>
    <scope>NUCLEOTIDE SEQUENCE [LARGE SCALE GENOMIC DNA]</scope>
    <source>
        <strain evidence="4 5">NPDC020594</strain>
    </source>
</reference>
<dbReference type="RefSeq" id="WP_048910392.1">
    <property type="nucleotide sequence ID" value="NZ_JBEXDP010000043.1"/>
</dbReference>
<dbReference type="GO" id="GO:0006508">
    <property type="term" value="P:proteolysis"/>
    <property type="evidence" value="ECO:0007669"/>
    <property type="project" value="UniProtKB-KW"/>
</dbReference>
<keyword evidence="2 4" id="KW-0378">Hydrolase</keyword>
<dbReference type="InterPro" id="IPR009003">
    <property type="entry name" value="Peptidase_S1_PA"/>
</dbReference>
<dbReference type="GO" id="GO:0008233">
    <property type="term" value="F:peptidase activity"/>
    <property type="evidence" value="ECO:0007669"/>
    <property type="project" value="UniProtKB-KW"/>
</dbReference>
<evidence type="ECO:0000313" key="5">
    <source>
        <dbReference type="Proteomes" id="UP001551011"/>
    </source>
</evidence>
<dbReference type="SMART" id="SM00228">
    <property type="entry name" value="PDZ"/>
    <property type="match status" value="1"/>
</dbReference>
<dbReference type="InterPro" id="IPR051201">
    <property type="entry name" value="Chloro_Bact_Ser_Proteases"/>
</dbReference>
<dbReference type="InterPro" id="IPR036034">
    <property type="entry name" value="PDZ_sf"/>
</dbReference>
<organism evidence="4 5">
    <name type="scientific">Streptomyces flaveolus</name>
    <dbReference type="NCBI Taxonomy" id="67297"/>
    <lineage>
        <taxon>Bacteria</taxon>
        <taxon>Bacillati</taxon>
        <taxon>Actinomycetota</taxon>
        <taxon>Actinomycetes</taxon>
        <taxon>Kitasatosporales</taxon>
        <taxon>Streptomycetaceae</taxon>
        <taxon>Streptomyces</taxon>
    </lineage>
</organism>
<evidence type="ECO:0000256" key="2">
    <source>
        <dbReference type="ARBA" id="ARBA00022801"/>
    </source>
</evidence>
<evidence type="ECO:0000313" key="4">
    <source>
        <dbReference type="EMBL" id="MEU5710950.1"/>
    </source>
</evidence>
<dbReference type="InterPro" id="IPR001940">
    <property type="entry name" value="Peptidase_S1C"/>
</dbReference>
<dbReference type="EC" id="3.4.21.-" evidence="4"/>
<dbReference type="EMBL" id="JBFAEG010000023">
    <property type="protein sequence ID" value="MEU5710950.1"/>
    <property type="molecule type" value="Genomic_DNA"/>
</dbReference>